<dbReference type="Pfam" id="PF08281">
    <property type="entry name" value="Sigma70_r4_2"/>
    <property type="match status" value="1"/>
</dbReference>
<dbReference type="GO" id="GO:0016987">
    <property type="term" value="F:sigma factor activity"/>
    <property type="evidence" value="ECO:0007669"/>
    <property type="project" value="UniProtKB-KW"/>
</dbReference>
<sequence>MRPRQDLITIFSSYILIETDRFSQWLTDPRLKQSQIKAFAQSSDTDRSKHVWAIYWHQLWPTHRLAQGHLLAYLQEAAYWSAQKLTSRFTFDRLTFGDCFQIAFLKLDKLLSSFQSDRGASLESFAKHFFGSTIRNELRRLHVADLCGDWLLLRKTSKKRFIESLQMAGLSKQIIEQYRLAWVCFKHLYGDYQADGIQQLPKPSDETWQAIAVLYNQEKLTQLTSPGPTISAHDLDTWLTDCIGYLRKALNPPTTSLNAPIPGSEAGQLQDNLQTDELTPLENLVQIAEKNLQKNQQHQLRQVVENCISTLPATDQSLLQLYYGGQFTQQQIAAQLNIKQYAVSRKLTRLRKTLLDELIAWRQQELGGDSTDVDIKTKSDYLELWLNDYFEPPQSD</sequence>
<dbReference type="PANTHER" id="PTHR30385">
    <property type="entry name" value="SIGMA FACTOR F FLAGELLAR"/>
    <property type="match status" value="1"/>
</dbReference>
<dbReference type="InterPro" id="IPR013249">
    <property type="entry name" value="RNA_pol_sigma70_r4_t2"/>
</dbReference>
<dbReference type="InterPro" id="IPR013325">
    <property type="entry name" value="RNA_pol_sigma_r2"/>
</dbReference>
<evidence type="ECO:0000259" key="5">
    <source>
        <dbReference type="Pfam" id="PF08281"/>
    </source>
</evidence>
<dbReference type="SUPFAM" id="SSF88659">
    <property type="entry name" value="Sigma3 and sigma4 domains of RNA polymerase sigma factors"/>
    <property type="match status" value="1"/>
</dbReference>
<dbReference type="Gene3D" id="1.10.10.10">
    <property type="entry name" value="Winged helix-like DNA-binding domain superfamily/Winged helix DNA-binding domain"/>
    <property type="match status" value="1"/>
</dbReference>
<keyword evidence="7" id="KW-1185">Reference proteome</keyword>
<dbReference type="PANTHER" id="PTHR30385:SF7">
    <property type="entry name" value="RNA POLYMERASE SIGMA FACTOR FLIA"/>
    <property type="match status" value="1"/>
</dbReference>
<dbReference type="InterPro" id="IPR014284">
    <property type="entry name" value="RNA_pol_sigma-70_dom"/>
</dbReference>
<dbReference type="GO" id="GO:0003677">
    <property type="term" value="F:DNA binding"/>
    <property type="evidence" value="ECO:0007669"/>
    <property type="project" value="UniProtKB-KW"/>
</dbReference>
<dbReference type="EMBL" id="JADEXP010000188">
    <property type="protein sequence ID" value="MBE9068654.1"/>
    <property type="molecule type" value="Genomic_DNA"/>
</dbReference>
<evidence type="ECO:0000256" key="4">
    <source>
        <dbReference type="ARBA" id="ARBA00023163"/>
    </source>
</evidence>
<proteinExistence type="predicted"/>
<dbReference type="NCBIfam" id="TIGR02937">
    <property type="entry name" value="sigma70-ECF"/>
    <property type="match status" value="1"/>
</dbReference>
<dbReference type="CDD" id="cd06171">
    <property type="entry name" value="Sigma70_r4"/>
    <property type="match status" value="1"/>
</dbReference>
<evidence type="ECO:0000313" key="7">
    <source>
        <dbReference type="Proteomes" id="UP000615026"/>
    </source>
</evidence>
<gene>
    <name evidence="6" type="ORF">IQ260_18575</name>
</gene>
<reference evidence="6" key="1">
    <citation type="submission" date="2020-10" db="EMBL/GenBank/DDBJ databases">
        <authorList>
            <person name="Castelo-Branco R."/>
            <person name="Eusebio N."/>
            <person name="Adriana R."/>
            <person name="Vieira A."/>
            <person name="Brugerolle De Fraissinette N."/>
            <person name="Rezende De Castro R."/>
            <person name="Schneider M.P."/>
            <person name="Vasconcelos V."/>
            <person name="Leao P.N."/>
        </authorList>
    </citation>
    <scope>NUCLEOTIDE SEQUENCE</scope>
    <source>
        <strain evidence="6">LEGE 11479</strain>
    </source>
</reference>
<evidence type="ECO:0000256" key="1">
    <source>
        <dbReference type="ARBA" id="ARBA00023015"/>
    </source>
</evidence>
<organism evidence="6 7">
    <name type="scientific">Leptolyngbya cf. ectocarpi LEGE 11479</name>
    <dbReference type="NCBI Taxonomy" id="1828722"/>
    <lineage>
        <taxon>Bacteria</taxon>
        <taxon>Bacillati</taxon>
        <taxon>Cyanobacteriota</taxon>
        <taxon>Cyanophyceae</taxon>
        <taxon>Leptolyngbyales</taxon>
        <taxon>Leptolyngbyaceae</taxon>
        <taxon>Leptolyngbya group</taxon>
        <taxon>Leptolyngbya</taxon>
    </lineage>
</organism>
<comment type="caution">
    <text evidence="6">The sequence shown here is derived from an EMBL/GenBank/DDBJ whole genome shotgun (WGS) entry which is preliminary data.</text>
</comment>
<evidence type="ECO:0000313" key="6">
    <source>
        <dbReference type="EMBL" id="MBE9068654.1"/>
    </source>
</evidence>
<dbReference type="SUPFAM" id="SSF88946">
    <property type="entry name" value="Sigma2 domain of RNA polymerase sigma factors"/>
    <property type="match status" value="1"/>
</dbReference>
<name>A0A928ZWD0_LEPEC</name>
<keyword evidence="1" id="KW-0805">Transcription regulation</keyword>
<accession>A0A928ZWD0</accession>
<keyword evidence="4" id="KW-0804">Transcription</keyword>
<keyword evidence="2" id="KW-0731">Sigma factor</keyword>
<dbReference type="InterPro" id="IPR036388">
    <property type="entry name" value="WH-like_DNA-bd_sf"/>
</dbReference>
<evidence type="ECO:0000256" key="2">
    <source>
        <dbReference type="ARBA" id="ARBA00023082"/>
    </source>
</evidence>
<dbReference type="AlphaFoldDB" id="A0A928ZWD0"/>
<keyword evidence="3" id="KW-0238">DNA-binding</keyword>
<dbReference type="GO" id="GO:0006352">
    <property type="term" value="P:DNA-templated transcription initiation"/>
    <property type="evidence" value="ECO:0007669"/>
    <property type="project" value="InterPro"/>
</dbReference>
<evidence type="ECO:0000256" key="3">
    <source>
        <dbReference type="ARBA" id="ARBA00023125"/>
    </source>
</evidence>
<dbReference type="RefSeq" id="WP_193994593.1">
    <property type="nucleotide sequence ID" value="NZ_JADEXP010000188.1"/>
</dbReference>
<feature type="domain" description="RNA polymerase sigma factor 70 region 4 type 2" evidence="5">
    <location>
        <begin position="302"/>
        <end position="354"/>
    </location>
</feature>
<dbReference type="InterPro" id="IPR013324">
    <property type="entry name" value="RNA_pol_sigma_r3/r4-like"/>
</dbReference>
<protein>
    <submittedName>
        <fullName evidence="6">Sigma-70 family RNA polymerase sigma factor</fullName>
    </submittedName>
</protein>
<dbReference type="Proteomes" id="UP000615026">
    <property type="component" value="Unassembled WGS sequence"/>
</dbReference>